<dbReference type="SUPFAM" id="SSF48576">
    <property type="entry name" value="Terpenoid synthases"/>
    <property type="match status" value="1"/>
</dbReference>
<reference evidence="4 5" key="1">
    <citation type="journal article" date="2014" name="Agronomy (Basel)">
        <title>A Draft Genome Sequence for Ensete ventricosum, the Drought-Tolerant Tree Against Hunger.</title>
        <authorList>
            <person name="Harrison J."/>
            <person name="Moore K.A."/>
            <person name="Paszkiewicz K."/>
            <person name="Jones T."/>
            <person name="Grant M."/>
            <person name="Ambacheew D."/>
            <person name="Muzemil S."/>
            <person name="Studholme D.J."/>
        </authorList>
    </citation>
    <scope>NUCLEOTIDE SEQUENCE [LARGE SCALE GENOMIC DNA]</scope>
</reference>
<evidence type="ECO:0000313" key="5">
    <source>
        <dbReference type="Proteomes" id="UP000287651"/>
    </source>
</evidence>
<dbReference type="Pfam" id="PF00494">
    <property type="entry name" value="SQS_PSY"/>
    <property type="match status" value="1"/>
</dbReference>
<dbReference type="Proteomes" id="UP000287651">
    <property type="component" value="Unassembled WGS sequence"/>
</dbReference>
<proteinExistence type="predicted"/>
<accession>A0A427A2D9</accession>
<evidence type="ECO:0000313" key="4">
    <source>
        <dbReference type="EMBL" id="RRT70410.1"/>
    </source>
</evidence>
<gene>
    <name evidence="4" type="ORF">B296_00028063</name>
</gene>
<dbReference type="InterPro" id="IPR002060">
    <property type="entry name" value="Squ/phyt_synthse"/>
</dbReference>
<dbReference type="EC" id="2.5.1.32" evidence="2"/>
<dbReference type="EMBL" id="AMZH03004025">
    <property type="protein sequence ID" value="RRT70410.1"/>
    <property type="molecule type" value="Genomic_DNA"/>
</dbReference>
<comment type="catalytic activity">
    <reaction evidence="1">
        <text>2 (2E,6E,10E)-geranylgeranyl diphosphate = 15-cis-phytoene + 2 diphosphate</text>
        <dbReference type="Rhea" id="RHEA:34475"/>
        <dbReference type="ChEBI" id="CHEBI:27787"/>
        <dbReference type="ChEBI" id="CHEBI:33019"/>
        <dbReference type="ChEBI" id="CHEBI:58756"/>
        <dbReference type="EC" id="2.5.1.32"/>
    </reaction>
</comment>
<dbReference type="InterPro" id="IPR008949">
    <property type="entry name" value="Isoprenoid_synthase_dom_sf"/>
</dbReference>
<dbReference type="GO" id="GO:0016117">
    <property type="term" value="P:carotenoid biosynthetic process"/>
    <property type="evidence" value="ECO:0007669"/>
    <property type="project" value="UniProtKB-KW"/>
</dbReference>
<dbReference type="Gene3D" id="1.10.600.10">
    <property type="entry name" value="Farnesyl Diphosphate Synthase"/>
    <property type="match status" value="1"/>
</dbReference>
<evidence type="ECO:0000256" key="2">
    <source>
        <dbReference type="ARBA" id="ARBA00012396"/>
    </source>
</evidence>
<name>A0A427A2D9_ENSVE</name>
<organism evidence="4 5">
    <name type="scientific">Ensete ventricosum</name>
    <name type="common">Abyssinian banana</name>
    <name type="synonym">Musa ensete</name>
    <dbReference type="NCBI Taxonomy" id="4639"/>
    <lineage>
        <taxon>Eukaryota</taxon>
        <taxon>Viridiplantae</taxon>
        <taxon>Streptophyta</taxon>
        <taxon>Embryophyta</taxon>
        <taxon>Tracheophyta</taxon>
        <taxon>Spermatophyta</taxon>
        <taxon>Magnoliopsida</taxon>
        <taxon>Liliopsida</taxon>
        <taxon>Zingiberales</taxon>
        <taxon>Musaceae</taxon>
        <taxon>Ensete</taxon>
    </lineage>
</organism>
<protein>
    <recommendedName>
        <fullName evidence="2">15-cis-phytoene synthase</fullName>
        <ecNumber evidence="2">2.5.1.32</ecNumber>
    </recommendedName>
</protein>
<keyword evidence="3" id="KW-0125">Carotenoid biosynthesis</keyword>
<dbReference type="AlphaFoldDB" id="A0A427A2D9"/>
<sequence>MIHQPLFSLHAFVQLTGDLSISARGGRIYLPQDELAWFGLSDDDIFTGKVTDKWRSFMKNQIRRARMFFRTAEDGVTELDQASRSTCFFDFVTILDEIIHEARFCEQRKEADGSNSRYGFPIKRGNLVERNHLSINK</sequence>
<dbReference type="GO" id="GO:0010287">
    <property type="term" value="C:plastoglobule"/>
    <property type="evidence" value="ECO:0007669"/>
    <property type="project" value="UniProtKB-ARBA"/>
</dbReference>
<comment type="caution">
    <text evidence="4">The sequence shown here is derived from an EMBL/GenBank/DDBJ whole genome shotgun (WGS) entry which is preliminary data.</text>
</comment>
<evidence type="ECO:0000256" key="1">
    <source>
        <dbReference type="ARBA" id="ARBA00001805"/>
    </source>
</evidence>
<evidence type="ECO:0000256" key="3">
    <source>
        <dbReference type="ARBA" id="ARBA00022746"/>
    </source>
</evidence>
<dbReference type="GO" id="GO:0046905">
    <property type="term" value="F:15-cis-phytoene synthase activity"/>
    <property type="evidence" value="ECO:0007669"/>
    <property type="project" value="UniProtKB-EC"/>
</dbReference>
<dbReference type="PANTHER" id="PTHR31480">
    <property type="entry name" value="BIFUNCTIONAL LYCOPENE CYCLASE/PHYTOENE SYNTHASE"/>
    <property type="match status" value="1"/>
</dbReference>